<name>A6DLK2_9BACT</name>
<dbReference type="Proteomes" id="UP000004947">
    <property type="component" value="Unassembled WGS sequence"/>
</dbReference>
<accession>A6DLK2</accession>
<comment type="caution">
    <text evidence="1">The sequence shown here is derived from an EMBL/GenBank/DDBJ whole genome shotgun (WGS) entry which is preliminary data.</text>
</comment>
<sequence length="26" mass="3002">MADFSDLIWASLSQKSKKSVEDKFIQ</sequence>
<proteinExistence type="predicted"/>
<evidence type="ECO:0000313" key="1">
    <source>
        <dbReference type="EMBL" id="EDM27457.1"/>
    </source>
</evidence>
<evidence type="ECO:0000313" key="2">
    <source>
        <dbReference type="Proteomes" id="UP000004947"/>
    </source>
</evidence>
<gene>
    <name evidence="1" type="ORF">LNTAR_05076</name>
</gene>
<reference evidence="1 2" key="1">
    <citation type="journal article" date="2010" name="J. Bacteriol.">
        <title>Genome sequence of Lentisphaera araneosa HTCC2155T, the type species of the order Lentisphaerales in the phylum Lentisphaerae.</title>
        <authorList>
            <person name="Thrash J.C."/>
            <person name="Cho J.C."/>
            <person name="Vergin K.L."/>
            <person name="Morris R.M."/>
            <person name="Giovannoni S.J."/>
        </authorList>
    </citation>
    <scope>NUCLEOTIDE SEQUENCE [LARGE SCALE GENOMIC DNA]</scope>
    <source>
        <strain evidence="1 2">HTCC2155</strain>
    </source>
</reference>
<protein>
    <submittedName>
        <fullName evidence="1">Uncharacterized protein</fullName>
    </submittedName>
</protein>
<keyword evidence="2" id="KW-1185">Reference proteome</keyword>
<dbReference type="EMBL" id="ABCK01000009">
    <property type="protein sequence ID" value="EDM27457.1"/>
    <property type="molecule type" value="Genomic_DNA"/>
</dbReference>
<organism evidence="1 2">
    <name type="scientific">Lentisphaera araneosa HTCC2155</name>
    <dbReference type="NCBI Taxonomy" id="313628"/>
    <lineage>
        <taxon>Bacteria</taxon>
        <taxon>Pseudomonadati</taxon>
        <taxon>Lentisphaerota</taxon>
        <taxon>Lentisphaeria</taxon>
        <taxon>Lentisphaerales</taxon>
        <taxon>Lentisphaeraceae</taxon>
        <taxon>Lentisphaera</taxon>
    </lineage>
</organism>
<dbReference type="AlphaFoldDB" id="A6DLK2"/>